<name>A0ABV9E8S8_9ACTN</name>
<evidence type="ECO:0000256" key="1">
    <source>
        <dbReference type="SAM" id="Phobius"/>
    </source>
</evidence>
<protein>
    <submittedName>
        <fullName evidence="3">Vancomycin high temperature exclusion protein</fullName>
    </submittedName>
</protein>
<comment type="caution">
    <text evidence="3">The sequence shown here is derived from an EMBL/GenBank/DDBJ whole genome shotgun (WGS) entry which is preliminary data.</text>
</comment>
<sequence>MHVSPGTWAAAAVVAALASALAPTAWVWLASLRHRFPADSVPVRPVAIVLGAAVWESGPCPLLARRLDIAVRLYAEGRVRAVLVSGDNSARSRHETDAMTAYLVAHGVPEDAVVADPHGYRTWDTCVRARDTYGVDGATMVTQAFHLPRAVALCRAAGVDAVGVGDPSLHRRSRATVRGYAREFGANPKALLDALLRRAPLRPEPPTDTLRSVLERA</sequence>
<evidence type="ECO:0000313" key="3">
    <source>
        <dbReference type="EMBL" id="MFC4566083.1"/>
    </source>
</evidence>
<dbReference type="Pfam" id="PF02698">
    <property type="entry name" value="DUF218"/>
    <property type="match status" value="1"/>
</dbReference>
<dbReference type="RefSeq" id="WP_378580639.1">
    <property type="nucleotide sequence ID" value="NZ_JBHSFQ010000068.1"/>
</dbReference>
<keyword evidence="1" id="KW-0472">Membrane</keyword>
<dbReference type="PANTHER" id="PTHR30336">
    <property type="entry name" value="INNER MEMBRANE PROTEIN, PROBABLE PERMEASE"/>
    <property type="match status" value="1"/>
</dbReference>
<dbReference type="InterPro" id="IPR003848">
    <property type="entry name" value="DUF218"/>
</dbReference>
<reference evidence="4" key="1">
    <citation type="journal article" date="2019" name="Int. J. Syst. Evol. Microbiol.">
        <title>The Global Catalogue of Microorganisms (GCM) 10K type strain sequencing project: providing services to taxonomists for standard genome sequencing and annotation.</title>
        <authorList>
            <consortium name="The Broad Institute Genomics Platform"/>
            <consortium name="The Broad Institute Genome Sequencing Center for Infectious Disease"/>
            <person name="Wu L."/>
            <person name="Ma J."/>
        </authorList>
    </citation>
    <scope>NUCLEOTIDE SEQUENCE [LARGE SCALE GENOMIC DNA]</scope>
    <source>
        <strain evidence="4">XZYJ18</strain>
    </source>
</reference>
<dbReference type="EMBL" id="JBHSFQ010000068">
    <property type="protein sequence ID" value="MFC4566083.1"/>
    <property type="molecule type" value="Genomic_DNA"/>
</dbReference>
<feature type="domain" description="DUF218" evidence="2">
    <location>
        <begin position="46"/>
        <end position="161"/>
    </location>
</feature>
<accession>A0ABV9E8S8</accession>
<feature type="transmembrane region" description="Helical" evidence="1">
    <location>
        <begin position="6"/>
        <end position="29"/>
    </location>
</feature>
<dbReference type="Proteomes" id="UP001595923">
    <property type="component" value="Unassembled WGS sequence"/>
</dbReference>
<proteinExistence type="predicted"/>
<dbReference type="InterPro" id="IPR051599">
    <property type="entry name" value="Cell_Envelope_Assoc"/>
</dbReference>
<evidence type="ECO:0000259" key="2">
    <source>
        <dbReference type="Pfam" id="PF02698"/>
    </source>
</evidence>
<gene>
    <name evidence="3" type="ORF">ACFO4E_29865</name>
</gene>
<dbReference type="PANTHER" id="PTHR30336:SF6">
    <property type="entry name" value="INTEGRAL MEMBRANE PROTEIN"/>
    <property type="match status" value="1"/>
</dbReference>
<keyword evidence="1" id="KW-1133">Transmembrane helix</keyword>
<evidence type="ECO:0000313" key="4">
    <source>
        <dbReference type="Proteomes" id="UP001595923"/>
    </source>
</evidence>
<organism evidence="3 4">
    <name type="scientific">Nocardiopsis mangrovi</name>
    <dbReference type="NCBI Taxonomy" id="1179818"/>
    <lineage>
        <taxon>Bacteria</taxon>
        <taxon>Bacillati</taxon>
        <taxon>Actinomycetota</taxon>
        <taxon>Actinomycetes</taxon>
        <taxon>Streptosporangiales</taxon>
        <taxon>Nocardiopsidaceae</taxon>
        <taxon>Nocardiopsis</taxon>
    </lineage>
</organism>
<keyword evidence="4" id="KW-1185">Reference proteome</keyword>
<dbReference type="CDD" id="cd06259">
    <property type="entry name" value="YdcF-like"/>
    <property type="match status" value="1"/>
</dbReference>
<keyword evidence="1" id="KW-0812">Transmembrane</keyword>